<keyword evidence="3 11" id="KW-0227">DNA damage</keyword>
<dbReference type="GO" id="GO:0043139">
    <property type="term" value="F:5'-3' DNA helicase activity"/>
    <property type="evidence" value="ECO:0007669"/>
    <property type="project" value="UniProtKB-UniRule"/>
</dbReference>
<dbReference type="HAMAP" id="MF_01487">
    <property type="entry name" value="RecD"/>
    <property type="match status" value="1"/>
</dbReference>
<evidence type="ECO:0000256" key="5">
    <source>
        <dbReference type="ARBA" id="ARBA00022806"/>
    </source>
</evidence>
<dbReference type="GO" id="GO:0003677">
    <property type="term" value="F:DNA binding"/>
    <property type="evidence" value="ECO:0007669"/>
    <property type="project" value="UniProtKB-UniRule"/>
</dbReference>
<name>A0A239WRH0_9ACTN</name>
<feature type="binding site" evidence="11">
    <location>
        <begin position="206"/>
        <end position="213"/>
    </location>
    <ligand>
        <name>ATP</name>
        <dbReference type="ChEBI" id="CHEBI:30616"/>
    </ligand>
</feature>
<proteinExistence type="inferred from homology"/>
<evidence type="ECO:0000256" key="4">
    <source>
        <dbReference type="ARBA" id="ARBA00022801"/>
    </source>
</evidence>
<evidence type="ECO:0000256" key="11">
    <source>
        <dbReference type="HAMAP-Rule" id="MF_01487"/>
    </source>
</evidence>
<dbReference type="eggNOG" id="COG0507">
    <property type="taxonomic scope" value="Bacteria"/>
</dbReference>
<comment type="subunit">
    <text evidence="11">Heterotrimer of RecB, RecC and RecD. All subunits contribute to DNA-binding.</text>
</comment>
<dbReference type="GO" id="GO:0000724">
    <property type="term" value="P:double-strand break repair via homologous recombination"/>
    <property type="evidence" value="ECO:0007669"/>
    <property type="project" value="UniProtKB-UniRule"/>
</dbReference>
<comment type="function">
    <text evidence="11">A helicase/nuclease that prepares dsDNA breaks (DSB) for recombinational DNA repair. Binds to DSBs and unwinds DNA via a highly rapid and processive ATP-dependent bidirectional helicase activity. Unwinds dsDNA until it encounters a Chi (crossover hotspot instigator) sequence from the 3' direction. Cuts ssDNA a few nucleotides 3' to the Chi site. The properties and activities of the enzyme are changed at Chi. The Chi-altered holoenzyme produces a long 3'-ssDNA overhang and facilitates RecA-binding to the ssDNA for homologous DNA recombination and repair. Holoenzyme degrades any linearized DNA that is unable to undergo homologous recombination. In the holoenzyme this subunit has ssDNA-dependent ATPase and 5'-3' helicase activity. When added to pre-assembled RecBC greatly stimulates nuclease activity and augments holoenzyme processivity. Negatively regulates the RecA-loading ability of RecBCD.</text>
</comment>
<dbReference type="KEGG" id="cgrn:4412665_01448"/>
<evidence type="ECO:0000256" key="7">
    <source>
        <dbReference type="ARBA" id="ARBA00022840"/>
    </source>
</evidence>
<dbReference type="Gene3D" id="3.40.50.300">
    <property type="entry name" value="P-loop containing nucleotide triphosphate hydrolases"/>
    <property type="match status" value="3"/>
</dbReference>
<reference evidence="14 15" key="1">
    <citation type="submission" date="2017-06" db="EMBL/GenBank/DDBJ databases">
        <authorList>
            <consortium name="Pathogen Informatics"/>
        </authorList>
    </citation>
    <scope>NUCLEOTIDE SEQUENCE [LARGE SCALE GENOMIC DNA]</scope>
    <source>
        <strain evidence="14 15">NCTC11865</strain>
    </source>
</reference>
<sequence>MSTDVVPISASPTLATLCTAGVLSAADIHLATMVCRLCHESEESVRLALALTSRELRHGSVFLNPRTIRETILTQLDDPALRGLMDEQTAAAIEQVEQMTWPDPDHWMLTLQRSPAIADRRSASNARPARLDSDRLYLERYWLDEQTVATRLAHLAHEKTSITDEQCRQVLDEVQETIQRPHFQLDEFQVDAVRAAATHNVSVLSGGPGTGKTTMVCIILAVLASADPHLGRIALSAPSGKAASRLRDAVTSTSHALGLRPLPTASQATTVHSLLGWQGPGSGFRYDKLNQLPYDVIVVDEASMLSVSLMARLLDAIGARTRLILVGDPDQLVSVEAGSVLADIVASHGELGKADDGGEDSGLASEVLPVSKLTHNHRSGGAIAALAEAVQYEEHGKSLDDAVDEALEILTTSPDQISFIDADPAETPLSSLPELQETIISTAQAVRQQATTGADDDALACADGHRLLCAHRLGPYGVASWSAQMVETLSLTLPGLGQGQWVVGETTMVTHNMRQFEVNNGDCGVIVQTSPVPTVALPGKGNSSRRLPCSLLSTMFPLQAMTVHKSQGSQFDDVTVVLPPPDSALLTRELFYTAITRARRHLTVMGTRESIRRAIGQPTQRNSGLKRQWQRMRQGGISSSDA</sequence>
<dbReference type="InterPro" id="IPR027417">
    <property type="entry name" value="P-loop_NTPase"/>
</dbReference>
<keyword evidence="7 11" id="KW-0067">ATP-binding</keyword>
<evidence type="ECO:0000256" key="1">
    <source>
        <dbReference type="ARBA" id="ARBA00022722"/>
    </source>
</evidence>
<dbReference type="Pfam" id="PF21185">
    <property type="entry name" value="RecD_N"/>
    <property type="match status" value="1"/>
</dbReference>
<dbReference type="InterPro" id="IPR041851">
    <property type="entry name" value="RecD_N_sf"/>
</dbReference>
<dbReference type="Proteomes" id="UP000215332">
    <property type="component" value="Chromosome 1"/>
</dbReference>
<dbReference type="AlphaFoldDB" id="A0A239WRH0"/>
<gene>
    <name evidence="11 14" type="primary">recD</name>
    <name evidence="14" type="ORF">SAMEA4412665_01448</name>
</gene>
<accession>A0A239WRH0</accession>
<dbReference type="InterPro" id="IPR003593">
    <property type="entry name" value="AAA+_ATPase"/>
</dbReference>
<evidence type="ECO:0000256" key="6">
    <source>
        <dbReference type="ARBA" id="ARBA00022839"/>
    </source>
</evidence>
<dbReference type="GO" id="GO:0009338">
    <property type="term" value="C:exodeoxyribonuclease V complex"/>
    <property type="evidence" value="ECO:0007669"/>
    <property type="project" value="InterPro"/>
</dbReference>
<evidence type="ECO:0000256" key="8">
    <source>
        <dbReference type="ARBA" id="ARBA00023125"/>
    </source>
</evidence>
<dbReference type="EMBL" id="LT906441">
    <property type="protein sequence ID" value="SNV37012.1"/>
    <property type="molecule type" value="Genomic_DNA"/>
</dbReference>
<keyword evidence="9 11" id="KW-0234">DNA repair</keyword>
<dbReference type="EC" id="5.6.2.3" evidence="11"/>
<evidence type="ECO:0000313" key="15">
    <source>
        <dbReference type="Proteomes" id="UP000215332"/>
    </source>
</evidence>
<evidence type="ECO:0000256" key="10">
    <source>
        <dbReference type="ARBA" id="ARBA00023235"/>
    </source>
</evidence>
<dbReference type="NCBIfam" id="TIGR01447">
    <property type="entry name" value="recD"/>
    <property type="match status" value="1"/>
</dbReference>
<organism evidence="14 15">
    <name type="scientific">Cutibacterium granulosum</name>
    <dbReference type="NCBI Taxonomy" id="33011"/>
    <lineage>
        <taxon>Bacteria</taxon>
        <taxon>Bacillati</taxon>
        <taxon>Actinomycetota</taxon>
        <taxon>Actinomycetes</taxon>
        <taxon>Propionibacteriales</taxon>
        <taxon>Propionibacteriaceae</taxon>
        <taxon>Cutibacterium</taxon>
    </lineage>
</organism>
<dbReference type="GO" id="GO:0017116">
    <property type="term" value="F:single-stranded DNA helicase activity"/>
    <property type="evidence" value="ECO:0007669"/>
    <property type="project" value="TreeGrafter"/>
</dbReference>
<keyword evidence="5 11" id="KW-0347">Helicase</keyword>
<feature type="domain" description="AAA+ ATPase" evidence="13">
    <location>
        <begin position="198"/>
        <end position="330"/>
    </location>
</feature>
<dbReference type="Pfam" id="PF13245">
    <property type="entry name" value="AAA_19"/>
    <property type="match status" value="1"/>
</dbReference>
<dbReference type="RefSeq" id="WP_065860648.1">
    <property type="nucleotide sequence ID" value="NZ_LT906441.1"/>
</dbReference>
<dbReference type="SUPFAM" id="SSF52540">
    <property type="entry name" value="P-loop containing nucleoside triphosphate hydrolases"/>
    <property type="match status" value="1"/>
</dbReference>
<dbReference type="GO" id="GO:0008854">
    <property type="term" value="F:exodeoxyribonuclease V activity"/>
    <property type="evidence" value="ECO:0007669"/>
    <property type="project" value="InterPro"/>
</dbReference>
<evidence type="ECO:0000256" key="9">
    <source>
        <dbReference type="ARBA" id="ARBA00023204"/>
    </source>
</evidence>
<dbReference type="PANTHER" id="PTHR43788">
    <property type="entry name" value="DNA2/NAM7 HELICASE FAMILY MEMBER"/>
    <property type="match status" value="1"/>
</dbReference>
<protein>
    <recommendedName>
        <fullName evidence="11">RecBCD enzyme subunit RecD</fullName>
        <ecNumber evidence="11">5.6.2.3</ecNumber>
    </recommendedName>
    <alternativeName>
        <fullName evidence="11">DNA 5'-3' helicase subunit RecD</fullName>
    </alternativeName>
    <alternativeName>
        <fullName evidence="11">Exonuclease V subunit RecD</fullName>
        <shortName evidence="11">ExoV subunit RecD</shortName>
    </alternativeName>
    <alternativeName>
        <fullName evidence="11">Helicase/nuclease RecBCD subunit RecD</fullName>
    </alternativeName>
</protein>
<dbReference type="InterPro" id="IPR049550">
    <property type="entry name" value="RecD_N"/>
</dbReference>
<comment type="similarity">
    <text evidence="11">Belongs to the RecD family.</text>
</comment>
<dbReference type="PANTHER" id="PTHR43788:SF6">
    <property type="entry name" value="DNA HELICASE B"/>
    <property type="match status" value="1"/>
</dbReference>
<keyword evidence="2 11" id="KW-0547">Nucleotide-binding</keyword>
<keyword evidence="10 11" id="KW-0413">Isomerase</keyword>
<dbReference type="InterPro" id="IPR050534">
    <property type="entry name" value="Coronavir_polyprotein_1ab"/>
</dbReference>
<dbReference type="CDD" id="cd17933">
    <property type="entry name" value="DEXSc_RecD-like"/>
    <property type="match status" value="1"/>
</dbReference>
<keyword evidence="1 11" id="KW-0540">Nuclease</keyword>
<comment type="miscellaneous">
    <text evidence="11">In the RecBCD complex, RecB has a slow 3'-5' helicase, an exonuclease activity and loads RecA onto ssDNA, RecD has a fast 5'-3' helicase activity, while RecC stimulates the ATPase and processivity of the RecB helicase and contributes to recognition of the Chi site.</text>
</comment>
<keyword evidence="8 11" id="KW-0238">DNA-binding</keyword>
<dbReference type="SMART" id="SM00382">
    <property type="entry name" value="AAA"/>
    <property type="match status" value="1"/>
</dbReference>
<feature type="region of interest" description="Disordered" evidence="12">
    <location>
        <begin position="615"/>
        <end position="642"/>
    </location>
</feature>
<evidence type="ECO:0000313" key="14">
    <source>
        <dbReference type="EMBL" id="SNV37012.1"/>
    </source>
</evidence>
<keyword evidence="4 11" id="KW-0378">Hydrolase</keyword>
<dbReference type="InterPro" id="IPR027785">
    <property type="entry name" value="UvrD-like_helicase_C"/>
</dbReference>
<evidence type="ECO:0000256" key="2">
    <source>
        <dbReference type="ARBA" id="ARBA00022741"/>
    </source>
</evidence>
<evidence type="ECO:0000256" key="12">
    <source>
        <dbReference type="SAM" id="MobiDB-lite"/>
    </source>
</evidence>
<dbReference type="GO" id="GO:0016887">
    <property type="term" value="F:ATP hydrolysis activity"/>
    <property type="evidence" value="ECO:0007669"/>
    <property type="project" value="RHEA"/>
</dbReference>
<comment type="catalytic activity">
    <reaction evidence="11">
        <text>ATP + H2O = ADP + phosphate + H(+)</text>
        <dbReference type="Rhea" id="RHEA:13065"/>
        <dbReference type="ChEBI" id="CHEBI:15377"/>
        <dbReference type="ChEBI" id="CHEBI:15378"/>
        <dbReference type="ChEBI" id="CHEBI:30616"/>
        <dbReference type="ChEBI" id="CHEBI:43474"/>
        <dbReference type="ChEBI" id="CHEBI:456216"/>
        <dbReference type="EC" id="5.6.2.3"/>
    </reaction>
</comment>
<dbReference type="CDD" id="cd18809">
    <property type="entry name" value="SF1_C_RecD"/>
    <property type="match status" value="1"/>
</dbReference>
<dbReference type="GO" id="GO:0005524">
    <property type="term" value="F:ATP binding"/>
    <property type="evidence" value="ECO:0007669"/>
    <property type="project" value="UniProtKB-UniRule"/>
</dbReference>
<dbReference type="InterPro" id="IPR006344">
    <property type="entry name" value="RecD"/>
</dbReference>
<dbReference type="Gene3D" id="1.10.10.1020">
    <property type="entry name" value="RecBCD complex, subunit RecD, N-terminal domain"/>
    <property type="match status" value="1"/>
</dbReference>
<dbReference type="Pfam" id="PF13538">
    <property type="entry name" value="UvrD_C_2"/>
    <property type="match status" value="1"/>
</dbReference>
<evidence type="ECO:0000259" key="13">
    <source>
        <dbReference type="SMART" id="SM00382"/>
    </source>
</evidence>
<keyword evidence="6 11" id="KW-0269">Exonuclease</keyword>
<evidence type="ECO:0000256" key="3">
    <source>
        <dbReference type="ARBA" id="ARBA00022763"/>
    </source>
</evidence>